<dbReference type="GO" id="GO:0009035">
    <property type="term" value="F:type I site-specific deoxyribonuclease activity"/>
    <property type="evidence" value="ECO:0007669"/>
    <property type="project" value="UniProtKB-EC"/>
</dbReference>
<reference evidence="2 3" key="1">
    <citation type="submission" date="2020-08" db="EMBL/GenBank/DDBJ databases">
        <title>Sequencing the genomes of 1000 actinobacteria strains.</title>
        <authorList>
            <person name="Klenk H.-P."/>
        </authorList>
    </citation>
    <scope>NUCLEOTIDE SEQUENCE [LARGE SCALE GENOMIC DNA]</scope>
    <source>
        <strain evidence="2 3">DSM 43149</strain>
    </source>
</reference>
<dbReference type="Gene3D" id="3.40.50.300">
    <property type="entry name" value="P-loop containing nucleotide triphosphate hydrolases"/>
    <property type="match status" value="2"/>
</dbReference>
<dbReference type="Pfam" id="PF04313">
    <property type="entry name" value="HSDR_N"/>
    <property type="match status" value="1"/>
</dbReference>
<proteinExistence type="predicted"/>
<dbReference type="InterPro" id="IPR007409">
    <property type="entry name" value="Restrct_endonuc_type1_HsdR_N"/>
</dbReference>
<protein>
    <submittedName>
        <fullName evidence="2">Type I restriction enzyme R subunit</fullName>
        <ecNumber evidence="2">3.1.21.3</ecNumber>
    </submittedName>
</protein>
<dbReference type="Proteomes" id="UP000578112">
    <property type="component" value="Unassembled WGS sequence"/>
</dbReference>
<name>A0A7W7MP49_9ACTN</name>
<dbReference type="AlphaFoldDB" id="A0A7W7MP49"/>
<evidence type="ECO:0000313" key="3">
    <source>
        <dbReference type="Proteomes" id="UP000578112"/>
    </source>
</evidence>
<accession>A0A7W7MP49</accession>
<dbReference type="InterPro" id="IPR014001">
    <property type="entry name" value="Helicase_ATP-bd"/>
</dbReference>
<dbReference type="Pfam" id="PF18766">
    <property type="entry name" value="SWI2_SNF2"/>
    <property type="match status" value="1"/>
</dbReference>
<dbReference type="EMBL" id="JACHNH010000001">
    <property type="protein sequence ID" value="MBB4761736.1"/>
    <property type="molecule type" value="Genomic_DNA"/>
</dbReference>
<dbReference type="RefSeq" id="WP_184992330.1">
    <property type="nucleotide sequence ID" value="NZ_BOMK01000001.1"/>
</dbReference>
<dbReference type="InterPro" id="IPR040980">
    <property type="entry name" value="SWI2_SNF2"/>
</dbReference>
<dbReference type="PANTHER" id="PTHR42927:SF1">
    <property type="entry name" value="HELICASE SUPERFAMILY 1 AND 2 DOMAIN-CONTAINING PROTEIN"/>
    <property type="match status" value="1"/>
</dbReference>
<feature type="domain" description="Helicase ATP-binding" evidence="1">
    <location>
        <begin position="284"/>
        <end position="478"/>
    </location>
</feature>
<evidence type="ECO:0000313" key="2">
    <source>
        <dbReference type="EMBL" id="MBB4761736.1"/>
    </source>
</evidence>
<dbReference type="EC" id="3.1.21.3" evidence="2"/>
<dbReference type="GO" id="GO:0005524">
    <property type="term" value="F:ATP binding"/>
    <property type="evidence" value="ECO:0007669"/>
    <property type="project" value="UniProtKB-KW"/>
</dbReference>
<dbReference type="SMART" id="SM00487">
    <property type="entry name" value="DEXDc"/>
    <property type="match status" value="1"/>
</dbReference>
<dbReference type="SUPFAM" id="SSF52540">
    <property type="entry name" value="P-loop containing nucleoside triphosphate hydrolases"/>
    <property type="match status" value="1"/>
</dbReference>
<organism evidence="2 3">
    <name type="scientific">Actinoplanes digitatis</name>
    <dbReference type="NCBI Taxonomy" id="1868"/>
    <lineage>
        <taxon>Bacteria</taxon>
        <taxon>Bacillati</taxon>
        <taxon>Actinomycetota</taxon>
        <taxon>Actinomycetes</taxon>
        <taxon>Micromonosporales</taxon>
        <taxon>Micromonosporaceae</taxon>
        <taxon>Actinoplanes</taxon>
    </lineage>
</organism>
<keyword evidence="2" id="KW-0378">Hydrolase</keyword>
<dbReference type="PANTHER" id="PTHR42927">
    <property type="entry name" value="HELICASE SUPERFAMILY 1 AND 2 DOMAIN-CONTAINING PROTEIN"/>
    <property type="match status" value="1"/>
</dbReference>
<dbReference type="InterPro" id="IPR027417">
    <property type="entry name" value="P-loop_NTPase"/>
</dbReference>
<dbReference type="GO" id="GO:0009307">
    <property type="term" value="P:DNA restriction-modification system"/>
    <property type="evidence" value="ECO:0007669"/>
    <property type="project" value="UniProtKB-KW"/>
</dbReference>
<dbReference type="GO" id="GO:0003677">
    <property type="term" value="F:DNA binding"/>
    <property type="evidence" value="ECO:0007669"/>
    <property type="project" value="UniProtKB-KW"/>
</dbReference>
<dbReference type="PROSITE" id="PS51192">
    <property type="entry name" value="HELICASE_ATP_BIND_1"/>
    <property type="match status" value="1"/>
</dbReference>
<keyword evidence="3" id="KW-1185">Reference proteome</keyword>
<evidence type="ECO:0000259" key="1">
    <source>
        <dbReference type="PROSITE" id="PS51192"/>
    </source>
</evidence>
<dbReference type="Gene3D" id="3.90.1570.50">
    <property type="match status" value="1"/>
</dbReference>
<dbReference type="Pfam" id="PF22679">
    <property type="entry name" value="T1R_D3-like"/>
    <property type="match status" value="1"/>
</dbReference>
<sequence>MSVHEEATFEAAIERSLLGSGWLRGSSGNYDRRLGLDTSELFAFLEATQHDAWSKLTAYHGNSEAETRRHFQEYLARQIDERGPLDVLRRGVKDKGIRFRLAYFRPAHSITDDGWRLYRANRLSVTRQLYFSERDTKSLDLALFVNGIPFATAELKNPLTRQTVENAKEQYRSDRDPKELLFSRRTLVHFAVDPDLVFVTTKLAGDNTRFLPFNIGSEGPGVSGGAGNPAAPGYRTAYLWEQIWHPDTWMDLVRRFLHTDKESRALIFPRYHQWHAVTTLADHAAAHGSGENYLVMHSAGSGKSNTIAWLAHRLSSLHNTANEAVFDKVIIITDRVVLDRQLQDTVFQFEHVPGVVQRIDKDSNQLAAALGGETAKVVISTMQKFGFILEKVDNLRGRRFAVIVDEAHSSQSGDNATALKKVLLRKGSDDIDDDGDPLTASALARGRHGTLSYFAFTATPKPKTLELFGTPGADGNMHPFHTYSMRQAIEEGFILDVLRQYVTYKSYWKLANQNPDDPEVDPGQTASRLARFAVLHPTMMAQKAEIIVEHFRRHTAPRLGGRAKAMAVTGSREAAVRLYTAIRKYIETNGYAGCAPLVAFSGELEVDGAEVTEARLNGFGESELPERFGYTAADDRHAGQEYKILVVAEKYQTGFDQPLLTTMYVDKPLKGVAAVQTLSRLNRTHPLKTQGDVFVLDFVNEAGDITEQFKPYFETAATVPTDPNLLYTAEHAVTEHALLVESEMQAYVEALLEAEGKAKDDAALQKAHAALYRFTDPARDRYVALAADDPEAADGFRAALRDYTRMYAFLAQVVPYQDEGLERLYLYGRALLNRLPRRSDPSVDIGEVQLTHLRVSKTGEHDASLEAEGEHLLPGFTGGGAGPQHDPGRMALSELIEELNDRFGLGLGEADKIWYEQQIIAMTEDETMEAAALVNDEDNFGVVFDRRIESVILSRHDDNGKLMQRYLDDDLLRERMNQLGRSQAYRLIRRRHGLT</sequence>
<comment type="caution">
    <text evidence="2">The sequence shown here is derived from an EMBL/GenBank/DDBJ whole genome shotgun (WGS) entry which is preliminary data.</text>
</comment>
<dbReference type="InterPro" id="IPR055180">
    <property type="entry name" value="HsdR_RecA-like_helicase_dom_2"/>
</dbReference>
<gene>
    <name evidence="2" type="ORF">BJ971_002292</name>
</gene>